<protein>
    <submittedName>
        <fullName evidence="2">Uncharacterized protein</fullName>
    </submittedName>
</protein>
<feature type="transmembrane region" description="Helical" evidence="1">
    <location>
        <begin position="6"/>
        <end position="26"/>
    </location>
</feature>
<keyword evidence="1" id="KW-1133">Transmembrane helix</keyword>
<evidence type="ECO:0000313" key="2">
    <source>
        <dbReference type="EMBL" id="GMH21131.1"/>
    </source>
</evidence>
<organism evidence="2 3">
    <name type="scientific">Nepenthes gracilis</name>
    <name type="common">Slender pitcher plant</name>
    <dbReference type="NCBI Taxonomy" id="150966"/>
    <lineage>
        <taxon>Eukaryota</taxon>
        <taxon>Viridiplantae</taxon>
        <taxon>Streptophyta</taxon>
        <taxon>Embryophyta</taxon>
        <taxon>Tracheophyta</taxon>
        <taxon>Spermatophyta</taxon>
        <taxon>Magnoliopsida</taxon>
        <taxon>eudicotyledons</taxon>
        <taxon>Gunneridae</taxon>
        <taxon>Pentapetalae</taxon>
        <taxon>Caryophyllales</taxon>
        <taxon>Nepenthaceae</taxon>
        <taxon>Nepenthes</taxon>
    </lineage>
</organism>
<dbReference type="EMBL" id="BSYO01000022">
    <property type="protein sequence ID" value="GMH21131.1"/>
    <property type="molecule type" value="Genomic_DNA"/>
</dbReference>
<keyword evidence="3" id="KW-1185">Reference proteome</keyword>
<name>A0AAD3T1X4_NEPGR</name>
<dbReference type="AlphaFoldDB" id="A0AAD3T1X4"/>
<proteinExistence type="predicted"/>
<sequence>MQQVMGYVVCFVMLADALDTMLLLLWDRRSSLLRLAMMVDERMGDHLVHIDQSVAYLERVAGSHVLPGTNM</sequence>
<reference evidence="2" key="1">
    <citation type="submission" date="2023-05" db="EMBL/GenBank/DDBJ databases">
        <title>Nepenthes gracilis genome sequencing.</title>
        <authorList>
            <person name="Fukushima K."/>
        </authorList>
    </citation>
    <scope>NUCLEOTIDE SEQUENCE</scope>
    <source>
        <strain evidence="2">SING2019-196</strain>
    </source>
</reference>
<evidence type="ECO:0000256" key="1">
    <source>
        <dbReference type="SAM" id="Phobius"/>
    </source>
</evidence>
<dbReference type="Proteomes" id="UP001279734">
    <property type="component" value="Unassembled WGS sequence"/>
</dbReference>
<evidence type="ECO:0000313" key="3">
    <source>
        <dbReference type="Proteomes" id="UP001279734"/>
    </source>
</evidence>
<comment type="caution">
    <text evidence="2">The sequence shown here is derived from an EMBL/GenBank/DDBJ whole genome shotgun (WGS) entry which is preliminary data.</text>
</comment>
<accession>A0AAD3T1X4</accession>
<gene>
    <name evidence="2" type="ORF">Nepgr_022973</name>
</gene>
<keyword evidence="1" id="KW-0812">Transmembrane</keyword>
<keyword evidence="1" id="KW-0472">Membrane</keyword>